<gene>
    <name evidence="1" type="ORF">C4A77_00955</name>
</gene>
<comment type="caution">
    <text evidence="1">The sequence shown here is derived from an EMBL/GenBank/DDBJ whole genome shotgun (WGS) entry which is preliminary data.</text>
</comment>
<name>A0AAP8QGW9_BRELA</name>
<evidence type="ECO:0000313" key="1">
    <source>
        <dbReference type="EMBL" id="PPB12986.1"/>
    </source>
</evidence>
<sequence length="269" mass="30934">MLVSKGDYMIARNDQGQLVYNGDTFKIVLQRYSDPERLNSARNAAIYLGKSDRDNTRRPLSIIKQGHVIEIFRGEYAEFEFIDVDKTTYDHIITYTTRNMRVAGGNRALTSDSYTIPSDKIKNSEAVSQAIDNSMWNYKQLIELGETKQVARSAMPTSAKMNPFVYQFNFVTLMQAVFPQRIWEKGAQSNTTKVIKGMWELVHSIDSELWDIAYDTFGVPAVEWKTVRSKLNKNKITTNQLIDKLKENQLDMPLESVLRSMFGAQKSMW</sequence>
<dbReference type="GO" id="GO:0006231">
    <property type="term" value="P:dTMP biosynthetic process"/>
    <property type="evidence" value="ECO:0007669"/>
    <property type="project" value="InterPro"/>
</dbReference>
<dbReference type="GO" id="GO:0050660">
    <property type="term" value="F:flavin adenine dinucleotide binding"/>
    <property type="evidence" value="ECO:0007669"/>
    <property type="project" value="InterPro"/>
</dbReference>
<dbReference type="AlphaFoldDB" id="A0AAP8QGW9"/>
<organism evidence="1 2">
    <name type="scientific">Brevibacillus laterosporus</name>
    <name type="common">Bacillus laterosporus</name>
    <dbReference type="NCBI Taxonomy" id="1465"/>
    <lineage>
        <taxon>Bacteria</taxon>
        <taxon>Bacillati</taxon>
        <taxon>Bacillota</taxon>
        <taxon>Bacilli</taxon>
        <taxon>Bacillales</taxon>
        <taxon>Paenibacillaceae</taxon>
        <taxon>Brevibacillus</taxon>
    </lineage>
</organism>
<protein>
    <submittedName>
        <fullName evidence="1">Uncharacterized protein</fullName>
    </submittedName>
</protein>
<dbReference type="InterPro" id="IPR003669">
    <property type="entry name" value="Thymidylate_synthase_ThyX"/>
</dbReference>
<dbReference type="InterPro" id="IPR036098">
    <property type="entry name" value="Thymidylate_synthase_ThyX_sf"/>
</dbReference>
<dbReference type="GO" id="GO:0050797">
    <property type="term" value="F:thymidylate synthase (FAD) activity"/>
    <property type="evidence" value="ECO:0007669"/>
    <property type="project" value="InterPro"/>
</dbReference>
<dbReference type="Gene3D" id="3.30.1360.170">
    <property type="match status" value="1"/>
</dbReference>
<evidence type="ECO:0000313" key="2">
    <source>
        <dbReference type="Proteomes" id="UP000239759"/>
    </source>
</evidence>
<dbReference type="Proteomes" id="UP000239759">
    <property type="component" value="Unassembled WGS sequence"/>
</dbReference>
<dbReference type="Pfam" id="PF02511">
    <property type="entry name" value="Thy1"/>
    <property type="match status" value="1"/>
</dbReference>
<dbReference type="EMBL" id="PRKQ01000001">
    <property type="protein sequence ID" value="PPB12986.1"/>
    <property type="molecule type" value="Genomic_DNA"/>
</dbReference>
<reference evidence="1 2" key="1">
    <citation type="submission" date="2018-02" db="EMBL/GenBank/DDBJ databases">
        <title>Comparative analysis of genomes of three Brevibacillus laterosporus strains producers of potent antimicrobials isolated from silage.</title>
        <authorList>
            <person name="Kojic M."/>
            <person name="Miljkovic M."/>
            <person name="Studholme D."/>
            <person name="Filipic B."/>
        </authorList>
    </citation>
    <scope>NUCLEOTIDE SEQUENCE [LARGE SCALE GENOMIC DNA]</scope>
    <source>
        <strain evidence="1 2">BGSP11</strain>
    </source>
</reference>
<accession>A0AAP8QGW9</accession>
<proteinExistence type="predicted"/>